<keyword evidence="2" id="KW-1185">Reference proteome</keyword>
<accession>A0ABW6RRS8</accession>
<comment type="caution">
    <text evidence="1">The sequence shown here is derived from an EMBL/GenBank/DDBJ whole genome shotgun (WGS) entry which is preliminary data.</text>
</comment>
<evidence type="ECO:0000313" key="2">
    <source>
        <dbReference type="Proteomes" id="UP001601992"/>
    </source>
</evidence>
<dbReference type="Gene3D" id="1.10.287.1060">
    <property type="entry name" value="ESAT-6-like"/>
    <property type="match status" value="1"/>
</dbReference>
<sequence>MTTVKVDPEQLRRASVKTGEVRDRIGSVITTLQSALAARGEPWGDDSLGHQFADGDKGYLTAKSNMITGAGQFEKTFDSYSTGQTQSADKIETTEHGTAAVYVTFDK</sequence>
<name>A0ABW6RRS8_9NOCA</name>
<organism evidence="1 2">
    <name type="scientific">Nocardia jiangxiensis</name>
    <dbReference type="NCBI Taxonomy" id="282685"/>
    <lineage>
        <taxon>Bacteria</taxon>
        <taxon>Bacillati</taxon>
        <taxon>Actinomycetota</taxon>
        <taxon>Actinomycetes</taxon>
        <taxon>Mycobacteriales</taxon>
        <taxon>Nocardiaceae</taxon>
        <taxon>Nocardia</taxon>
    </lineage>
</organism>
<dbReference type="EMBL" id="JBIAQY010000001">
    <property type="protein sequence ID" value="MFF3566716.1"/>
    <property type="molecule type" value="Genomic_DNA"/>
</dbReference>
<proteinExistence type="predicted"/>
<dbReference type="RefSeq" id="WP_040818535.1">
    <property type="nucleotide sequence ID" value="NZ_JBIAQY010000001.1"/>
</dbReference>
<reference evidence="1 2" key="1">
    <citation type="submission" date="2024-10" db="EMBL/GenBank/DDBJ databases">
        <title>The Natural Products Discovery Center: Release of the First 8490 Sequenced Strains for Exploring Actinobacteria Biosynthetic Diversity.</title>
        <authorList>
            <person name="Kalkreuter E."/>
            <person name="Kautsar S.A."/>
            <person name="Yang D."/>
            <person name="Bader C.D."/>
            <person name="Teijaro C.N."/>
            <person name="Fluegel L."/>
            <person name="Davis C.M."/>
            <person name="Simpson J.R."/>
            <person name="Lauterbach L."/>
            <person name="Steele A.D."/>
            <person name="Gui C."/>
            <person name="Meng S."/>
            <person name="Li G."/>
            <person name="Viehrig K."/>
            <person name="Ye F."/>
            <person name="Su P."/>
            <person name="Kiefer A.F."/>
            <person name="Nichols A."/>
            <person name="Cepeda A.J."/>
            <person name="Yan W."/>
            <person name="Fan B."/>
            <person name="Jiang Y."/>
            <person name="Adhikari A."/>
            <person name="Zheng C.-J."/>
            <person name="Schuster L."/>
            <person name="Cowan T.M."/>
            <person name="Smanski M.J."/>
            <person name="Chevrette M.G."/>
            <person name="De Carvalho L.P.S."/>
            <person name="Shen B."/>
        </authorList>
    </citation>
    <scope>NUCLEOTIDE SEQUENCE [LARGE SCALE GENOMIC DNA]</scope>
    <source>
        <strain evidence="1 2">NPDC002593</strain>
    </source>
</reference>
<dbReference type="Proteomes" id="UP001601992">
    <property type="component" value="Unassembled WGS sequence"/>
</dbReference>
<protein>
    <submittedName>
        <fullName evidence="1">WXG100 family type VII secretion target</fullName>
    </submittedName>
</protein>
<evidence type="ECO:0000313" key="1">
    <source>
        <dbReference type="EMBL" id="MFF3566716.1"/>
    </source>
</evidence>
<gene>
    <name evidence="1" type="ORF">ACFYXQ_02925</name>
</gene>